<keyword evidence="9" id="KW-1185">Reference proteome</keyword>
<dbReference type="Gene3D" id="3.90.660.20">
    <property type="entry name" value="Protoporphyrinogen oxidase, mitochondrial, domain 2"/>
    <property type="match status" value="1"/>
</dbReference>
<dbReference type="GO" id="GO:0004729">
    <property type="term" value="F:oxygen-dependent protoporphyrinogen oxidase activity"/>
    <property type="evidence" value="ECO:0007669"/>
    <property type="project" value="UniProtKB-UniRule"/>
</dbReference>
<dbReference type="GO" id="GO:0006783">
    <property type="term" value="P:heme biosynthetic process"/>
    <property type="evidence" value="ECO:0007669"/>
    <property type="project" value="UniProtKB-UniRule"/>
</dbReference>
<dbReference type="InterPro" id="IPR002937">
    <property type="entry name" value="Amino_oxidase"/>
</dbReference>
<dbReference type="SUPFAM" id="SSF51905">
    <property type="entry name" value="FAD/NAD(P)-binding domain"/>
    <property type="match status" value="1"/>
</dbReference>
<dbReference type="InterPro" id="IPR004572">
    <property type="entry name" value="Protoporphyrinogen_oxidase"/>
</dbReference>
<evidence type="ECO:0000256" key="4">
    <source>
        <dbReference type="ARBA" id="ARBA00023002"/>
    </source>
</evidence>
<dbReference type="PANTHER" id="PTHR42923:SF3">
    <property type="entry name" value="PROTOPORPHYRINOGEN OXIDASE"/>
    <property type="match status" value="1"/>
</dbReference>
<dbReference type="OrthoDB" id="9805195at2"/>
<keyword evidence="6" id="KW-0963">Cytoplasm</keyword>
<dbReference type="KEGG" id="mff:MFFC18_02050"/>
<evidence type="ECO:0000256" key="2">
    <source>
        <dbReference type="ARBA" id="ARBA00022630"/>
    </source>
</evidence>
<dbReference type="Gene3D" id="3.50.50.60">
    <property type="entry name" value="FAD/NAD(P)-binding domain"/>
    <property type="match status" value="1"/>
</dbReference>
<comment type="cofactor">
    <cofactor evidence="1 6">
        <name>FAD</name>
        <dbReference type="ChEBI" id="CHEBI:57692"/>
    </cofactor>
</comment>
<sequence>MTDNHQPETVTIVGAGITGLAAAWKIQQLSPQTRITVLESSDRVGGVLQTKHIDGYLVEQSADMFTCQPPTALELCRELGLEDQLLTTAEPKDKAFVGLGGKVVPVPAGFSLMVPSQEDSIRSWPLLSESGKQRLLDEVNVAARDYNGNGDADEDFASFAIRRFGQEAFDALIQPLVSGIYSADPKMLSMNATMSRFVEMEKEHGSLIAAVKQKATSSDAKASGARYNLFRSPAQGFGSLVSALVGDLKNVEIQSGRQVREISTAASRWQIALEDTAIESEAVIVATPADVSARLLKSFESLSGELSGIKSTSCAIVVMGIDRSELPKDFDGFGIIYPHIDEGKTIAISFASNKFSGRAPEGKLLLRFFIGGAMQESLVDLPDDELTGIALDQFETSLGVRPNADFTEVFRWKNAMPQYHVGHLDRVGRIEQRVSQIPGLELAGKSYRGVGIPACVASGFASAERIFGK</sequence>
<dbReference type="Proteomes" id="UP000322214">
    <property type="component" value="Chromosome"/>
</dbReference>
<keyword evidence="3 6" id="KW-0274">FAD</keyword>
<comment type="catalytic activity">
    <reaction evidence="6">
        <text>coproporphyrinogen III + 3 O2 = coproporphyrin III + 3 H2O2</text>
        <dbReference type="Rhea" id="RHEA:43436"/>
        <dbReference type="ChEBI" id="CHEBI:15379"/>
        <dbReference type="ChEBI" id="CHEBI:16240"/>
        <dbReference type="ChEBI" id="CHEBI:57309"/>
        <dbReference type="ChEBI" id="CHEBI:131725"/>
        <dbReference type="EC" id="1.3.3.15"/>
    </reaction>
</comment>
<organism evidence="8 9">
    <name type="scientific">Mariniblastus fucicola</name>
    <dbReference type="NCBI Taxonomy" id="980251"/>
    <lineage>
        <taxon>Bacteria</taxon>
        <taxon>Pseudomonadati</taxon>
        <taxon>Planctomycetota</taxon>
        <taxon>Planctomycetia</taxon>
        <taxon>Pirellulales</taxon>
        <taxon>Pirellulaceae</taxon>
        <taxon>Mariniblastus</taxon>
    </lineage>
</organism>
<dbReference type="PANTHER" id="PTHR42923">
    <property type="entry name" value="PROTOPORPHYRINOGEN OXIDASE"/>
    <property type="match status" value="1"/>
</dbReference>
<dbReference type="SUPFAM" id="SSF54373">
    <property type="entry name" value="FAD-linked reductases, C-terminal domain"/>
    <property type="match status" value="1"/>
</dbReference>
<dbReference type="Pfam" id="PF01593">
    <property type="entry name" value="Amino_oxidase"/>
    <property type="match status" value="1"/>
</dbReference>
<reference evidence="8 9" key="1">
    <citation type="submission" date="2019-08" db="EMBL/GenBank/DDBJ databases">
        <title>Deep-cultivation of Planctomycetes and their phenomic and genomic characterization uncovers novel biology.</title>
        <authorList>
            <person name="Wiegand S."/>
            <person name="Jogler M."/>
            <person name="Boedeker C."/>
            <person name="Pinto D."/>
            <person name="Vollmers J."/>
            <person name="Rivas-Marin E."/>
            <person name="Kohn T."/>
            <person name="Peeters S.H."/>
            <person name="Heuer A."/>
            <person name="Rast P."/>
            <person name="Oberbeckmann S."/>
            <person name="Bunk B."/>
            <person name="Jeske O."/>
            <person name="Meyerdierks A."/>
            <person name="Storesund J.E."/>
            <person name="Kallscheuer N."/>
            <person name="Luecker S."/>
            <person name="Lage O.M."/>
            <person name="Pohl T."/>
            <person name="Merkel B.J."/>
            <person name="Hornburger P."/>
            <person name="Mueller R.-W."/>
            <person name="Bruemmer F."/>
            <person name="Labrenz M."/>
            <person name="Spormann A.M."/>
            <person name="Op den Camp H."/>
            <person name="Overmann J."/>
            <person name="Amann R."/>
            <person name="Jetten M.S.M."/>
            <person name="Mascher T."/>
            <person name="Medema M.H."/>
            <person name="Devos D.P."/>
            <person name="Kaster A.-K."/>
            <person name="Ovreas L."/>
            <person name="Rohde M."/>
            <person name="Galperin M.Y."/>
            <person name="Jogler C."/>
        </authorList>
    </citation>
    <scope>NUCLEOTIDE SEQUENCE [LARGE SCALE GENOMIC DNA]</scope>
    <source>
        <strain evidence="8 9">FC18</strain>
    </source>
</reference>
<dbReference type="EC" id="1.3.3.15" evidence="6"/>
<dbReference type="RefSeq" id="WP_075082614.1">
    <property type="nucleotide sequence ID" value="NZ_CP042912.1"/>
</dbReference>
<comment type="pathway">
    <text evidence="6">Porphyrin-containing compound metabolism; protoheme biosynthesis.</text>
</comment>
<keyword evidence="4 6" id="KW-0560">Oxidoreductase</keyword>
<dbReference type="AlphaFoldDB" id="A0A5B9P212"/>
<comment type="similarity">
    <text evidence="6">Belongs to the protoporphyrinogen/coproporphyrinogen oxidase family. Coproporphyrinogen III oxidase subfamily.</text>
</comment>
<feature type="domain" description="Amine oxidase" evidence="7">
    <location>
        <begin position="17"/>
        <end position="466"/>
    </location>
</feature>
<name>A0A5B9P212_9BACT</name>
<dbReference type="EMBL" id="CP042912">
    <property type="protein sequence ID" value="QEG20358.1"/>
    <property type="molecule type" value="Genomic_DNA"/>
</dbReference>
<dbReference type="UniPathway" id="UPA00252"/>
<evidence type="ECO:0000256" key="6">
    <source>
        <dbReference type="RuleBase" id="RU364052"/>
    </source>
</evidence>
<gene>
    <name evidence="8" type="primary">hemY</name>
    <name evidence="8" type="ORF">MFFC18_02050</name>
</gene>
<dbReference type="STRING" id="980251.GCA_001642875_04625"/>
<proteinExistence type="inferred from homology"/>
<keyword evidence="2 6" id="KW-0285">Flavoprotein</keyword>
<dbReference type="NCBIfam" id="TIGR00562">
    <property type="entry name" value="proto_IX_ox"/>
    <property type="match status" value="1"/>
</dbReference>
<dbReference type="InterPro" id="IPR036188">
    <property type="entry name" value="FAD/NAD-bd_sf"/>
</dbReference>
<evidence type="ECO:0000313" key="9">
    <source>
        <dbReference type="Proteomes" id="UP000322214"/>
    </source>
</evidence>
<evidence type="ECO:0000313" key="8">
    <source>
        <dbReference type="EMBL" id="QEG20358.1"/>
    </source>
</evidence>
<evidence type="ECO:0000256" key="5">
    <source>
        <dbReference type="ARBA" id="ARBA00023133"/>
    </source>
</evidence>
<keyword evidence="5 6" id="KW-0350">Heme biosynthesis</keyword>
<dbReference type="GO" id="GO:0005737">
    <property type="term" value="C:cytoplasm"/>
    <property type="evidence" value="ECO:0007669"/>
    <property type="project" value="UniProtKB-SubCell"/>
</dbReference>
<accession>A0A5B9P212</accession>
<comment type="subcellular location">
    <subcellularLocation>
        <location evidence="6">Cytoplasm</location>
    </subcellularLocation>
</comment>
<comment type="function">
    <text evidence="6">Involved in coproporphyrin-dependent heme b biosynthesis. Catalyzes the oxidation of coproporphyrinogen III to coproporphyrin III.</text>
</comment>
<dbReference type="InterPro" id="IPR050464">
    <property type="entry name" value="Zeta_carotene_desat/Oxidored"/>
</dbReference>
<evidence type="ECO:0000256" key="3">
    <source>
        <dbReference type="ARBA" id="ARBA00022827"/>
    </source>
</evidence>
<dbReference type="Gene3D" id="1.10.3110.10">
    <property type="entry name" value="protoporphyrinogen ix oxidase, domain 3"/>
    <property type="match status" value="1"/>
</dbReference>
<evidence type="ECO:0000256" key="1">
    <source>
        <dbReference type="ARBA" id="ARBA00001974"/>
    </source>
</evidence>
<evidence type="ECO:0000259" key="7">
    <source>
        <dbReference type="Pfam" id="PF01593"/>
    </source>
</evidence>
<protein>
    <recommendedName>
        <fullName evidence="6">Coproporphyrinogen III oxidase</fullName>
        <ecNumber evidence="6">1.3.3.15</ecNumber>
    </recommendedName>
</protein>